<protein>
    <submittedName>
        <fullName evidence="4">Uncharacterized protein</fullName>
    </submittedName>
</protein>
<dbReference type="GO" id="GO:0005739">
    <property type="term" value="C:mitochondrion"/>
    <property type="evidence" value="ECO:0007669"/>
    <property type="project" value="TreeGrafter"/>
</dbReference>
<proteinExistence type="predicted"/>
<evidence type="ECO:0000313" key="5">
    <source>
        <dbReference type="Proteomes" id="UP000192596"/>
    </source>
</evidence>
<feature type="domain" description="Fe-containing alcohol dehydrogenase-like C-terminal" evidence="3">
    <location>
        <begin position="225"/>
        <end position="431"/>
    </location>
</feature>
<evidence type="ECO:0000256" key="1">
    <source>
        <dbReference type="ARBA" id="ARBA00023002"/>
    </source>
</evidence>
<reference evidence="5" key="1">
    <citation type="submission" date="2017-03" db="EMBL/GenBank/DDBJ databases">
        <title>Genomes of endolithic fungi from Antarctica.</title>
        <authorList>
            <person name="Coleine C."/>
            <person name="Masonjones S."/>
            <person name="Stajich J.E."/>
        </authorList>
    </citation>
    <scope>NUCLEOTIDE SEQUENCE [LARGE SCALE GENOMIC DNA]</scope>
    <source>
        <strain evidence="5">CCFEE 5527</strain>
    </source>
</reference>
<keyword evidence="1" id="KW-0560">Oxidoreductase</keyword>
<evidence type="ECO:0000259" key="2">
    <source>
        <dbReference type="Pfam" id="PF00465"/>
    </source>
</evidence>
<gene>
    <name evidence="4" type="ORF">B0A48_09463</name>
</gene>
<dbReference type="InParanoid" id="A0A1V8SZU5"/>
<dbReference type="AlphaFoldDB" id="A0A1V8SZU5"/>
<evidence type="ECO:0000313" key="4">
    <source>
        <dbReference type="EMBL" id="OQO04541.1"/>
    </source>
</evidence>
<dbReference type="InterPro" id="IPR056798">
    <property type="entry name" value="ADH_Fe_C"/>
</dbReference>
<keyword evidence="5" id="KW-1185">Reference proteome</keyword>
<dbReference type="PANTHER" id="PTHR11496">
    <property type="entry name" value="ALCOHOL DEHYDROGENASE"/>
    <property type="match status" value="1"/>
</dbReference>
<dbReference type="InterPro" id="IPR039697">
    <property type="entry name" value="Alcohol_dehydrogenase_Fe"/>
</dbReference>
<feature type="domain" description="Alcohol dehydrogenase iron-type/glycerol dehydrogenase GldA" evidence="2">
    <location>
        <begin position="49"/>
        <end position="212"/>
    </location>
</feature>
<accession>A0A1V8SZU5</accession>
<dbReference type="PANTHER" id="PTHR11496:SF107">
    <property type="entry name" value="ALCOHOL DEHYDROGENASE, PUTATIVE (AFU_ORTHOLOGUE AFUA_1G06800)-RELATED"/>
    <property type="match status" value="1"/>
</dbReference>
<dbReference type="Proteomes" id="UP000192596">
    <property type="component" value="Unassembled WGS sequence"/>
</dbReference>
<dbReference type="Gene3D" id="1.20.1090.10">
    <property type="entry name" value="Dehydroquinate synthase-like - alpha domain"/>
    <property type="match status" value="1"/>
</dbReference>
<name>A0A1V8SZU5_9PEZI</name>
<dbReference type="Pfam" id="PF00465">
    <property type="entry name" value="Fe-ADH"/>
    <property type="match status" value="1"/>
</dbReference>
<dbReference type="STRING" id="1507870.A0A1V8SZU5"/>
<organism evidence="4 5">
    <name type="scientific">Cryoendolithus antarcticus</name>
    <dbReference type="NCBI Taxonomy" id="1507870"/>
    <lineage>
        <taxon>Eukaryota</taxon>
        <taxon>Fungi</taxon>
        <taxon>Dikarya</taxon>
        <taxon>Ascomycota</taxon>
        <taxon>Pezizomycotina</taxon>
        <taxon>Dothideomycetes</taxon>
        <taxon>Dothideomycetidae</taxon>
        <taxon>Cladosporiales</taxon>
        <taxon>Cladosporiaceae</taxon>
        <taxon>Cryoendolithus</taxon>
    </lineage>
</organism>
<dbReference type="EMBL" id="NAJO01000021">
    <property type="protein sequence ID" value="OQO04541.1"/>
    <property type="molecule type" value="Genomic_DNA"/>
</dbReference>
<comment type="caution">
    <text evidence="4">The sequence shown here is derived from an EMBL/GenBank/DDBJ whole genome shotgun (WGS) entry which is preliminary data.</text>
</comment>
<sequence>MSSSSFATETYELAFTTPPGPDLAGIPTASLNIITPHVSSGLPYEQACARHISSTFAASKAYIVASKILAATTDRLDRLIAAIGKDHVVGVRKGITPHTPWSEILSIAVECRDAGADCIVTLGAGSLTDGCKIVALCLANNIRTSKELATYSLESNIPPAKVHEPTVSLICIPTSLSGGEYFSLAGGTDDTTGHKQPFLHSGMGARLVILDPELCLTTPEYHWLSTGIRAVDHCVEALCCLTATEESDRKAEEGLRLLVPGLLRCKADGEGKDVEARAKCQAGVKLGMECVRMGVPMGGSHAIGHQLGPLGVPHGVTSCIMCPAVMKYNIRHSDGKSEIKDRQLKVEGILWSESEVAVTLRDDGLSEANADLGDCLSTIIKALGLPQTLKEMNISPDVIPALSERALADFWSPTNPVPLLKAEQVSEILEAVAG</sequence>
<dbReference type="GO" id="GO:0004022">
    <property type="term" value="F:alcohol dehydrogenase (NAD+) activity"/>
    <property type="evidence" value="ECO:0007669"/>
    <property type="project" value="TreeGrafter"/>
</dbReference>
<dbReference type="GO" id="GO:0046872">
    <property type="term" value="F:metal ion binding"/>
    <property type="evidence" value="ECO:0007669"/>
    <property type="project" value="InterPro"/>
</dbReference>
<dbReference type="CDD" id="cd08192">
    <property type="entry name" value="MAR-like"/>
    <property type="match status" value="1"/>
</dbReference>
<dbReference type="SUPFAM" id="SSF56796">
    <property type="entry name" value="Dehydroquinate synthase-like"/>
    <property type="match status" value="1"/>
</dbReference>
<dbReference type="Pfam" id="PF25137">
    <property type="entry name" value="ADH_Fe_C"/>
    <property type="match status" value="1"/>
</dbReference>
<dbReference type="InterPro" id="IPR001670">
    <property type="entry name" value="ADH_Fe/GldA"/>
</dbReference>
<dbReference type="OrthoDB" id="339764at2759"/>
<evidence type="ECO:0000259" key="3">
    <source>
        <dbReference type="Pfam" id="PF25137"/>
    </source>
</evidence>
<dbReference type="Gene3D" id="3.40.50.1970">
    <property type="match status" value="1"/>
</dbReference>